<evidence type="ECO:0000313" key="1">
    <source>
        <dbReference type="EMBL" id="CEK86120.1"/>
    </source>
</evidence>
<name>A0A0B7B1Y0_9EUPU</name>
<protein>
    <submittedName>
        <fullName evidence="1">Uncharacterized protein</fullName>
    </submittedName>
</protein>
<proteinExistence type="predicted"/>
<organism evidence="1">
    <name type="scientific">Arion vulgaris</name>
    <dbReference type="NCBI Taxonomy" id="1028688"/>
    <lineage>
        <taxon>Eukaryota</taxon>
        <taxon>Metazoa</taxon>
        <taxon>Spiralia</taxon>
        <taxon>Lophotrochozoa</taxon>
        <taxon>Mollusca</taxon>
        <taxon>Gastropoda</taxon>
        <taxon>Heterobranchia</taxon>
        <taxon>Euthyneura</taxon>
        <taxon>Panpulmonata</taxon>
        <taxon>Eupulmonata</taxon>
        <taxon>Stylommatophora</taxon>
        <taxon>Helicina</taxon>
        <taxon>Arionoidea</taxon>
        <taxon>Arionidae</taxon>
        <taxon>Arion</taxon>
    </lineage>
</organism>
<accession>A0A0B7B1Y0</accession>
<gene>
    <name evidence="1" type="primary">ORF151950</name>
</gene>
<reference evidence="1" key="1">
    <citation type="submission" date="2014-12" db="EMBL/GenBank/DDBJ databases">
        <title>Insight into the proteome of Arion vulgaris.</title>
        <authorList>
            <person name="Aradska J."/>
            <person name="Bulat T."/>
            <person name="Smidak R."/>
            <person name="Sarate P."/>
            <person name="Gangsoo J."/>
            <person name="Sialana F."/>
            <person name="Bilban M."/>
            <person name="Lubec G."/>
        </authorList>
    </citation>
    <scope>NUCLEOTIDE SEQUENCE</scope>
    <source>
        <tissue evidence="1">Skin</tissue>
    </source>
</reference>
<sequence>MICKPKIDSIIQKANVQRRILSRRYTLKLFAFIVESSVSQQPHRIMTAAKLQLLAQIGLLE</sequence>
<dbReference type="AlphaFoldDB" id="A0A0B7B1Y0"/>
<dbReference type="EMBL" id="HACG01039255">
    <property type="protein sequence ID" value="CEK86120.1"/>
    <property type="molecule type" value="Transcribed_RNA"/>
</dbReference>